<dbReference type="SUPFAM" id="SSF56349">
    <property type="entry name" value="DNA breaking-rejoining enzymes"/>
    <property type="match status" value="1"/>
</dbReference>
<comment type="caution">
    <text evidence="4">The sequence shown here is derived from an EMBL/GenBank/DDBJ whole genome shotgun (WGS) entry which is preliminary data.</text>
</comment>
<protein>
    <recommendedName>
        <fullName evidence="3">Tyr recombinase domain-containing protein</fullName>
    </recommendedName>
</protein>
<dbReference type="Gene3D" id="1.10.443.10">
    <property type="entry name" value="Intergrase catalytic core"/>
    <property type="match status" value="1"/>
</dbReference>
<dbReference type="STRING" id="501010.NOSIN_23705"/>
<organism evidence="4 5">
    <name type="scientific">Nocardiopsis sinuspersici</name>
    <dbReference type="NCBI Taxonomy" id="501010"/>
    <lineage>
        <taxon>Bacteria</taxon>
        <taxon>Bacillati</taxon>
        <taxon>Actinomycetota</taxon>
        <taxon>Actinomycetes</taxon>
        <taxon>Streptosporangiales</taxon>
        <taxon>Nocardiopsidaceae</taxon>
        <taxon>Nocardiopsis</taxon>
    </lineage>
</organism>
<evidence type="ECO:0000313" key="4">
    <source>
        <dbReference type="EMBL" id="OOC57405.1"/>
    </source>
</evidence>
<accession>A0A1V3C9E5</accession>
<dbReference type="CDD" id="cd01189">
    <property type="entry name" value="INT_ICEBs1_C_like"/>
    <property type="match status" value="1"/>
</dbReference>
<dbReference type="PROSITE" id="PS51898">
    <property type="entry name" value="TYR_RECOMBINASE"/>
    <property type="match status" value="1"/>
</dbReference>
<keyword evidence="1" id="KW-0233">DNA recombination</keyword>
<dbReference type="GO" id="GO:0003677">
    <property type="term" value="F:DNA binding"/>
    <property type="evidence" value="ECO:0007669"/>
    <property type="project" value="InterPro"/>
</dbReference>
<proteinExistence type="predicted"/>
<dbReference type="AlphaFoldDB" id="A0A1V3C9E5"/>
<dbReference type="InterPro" id="IPR011010">
    <property type="entry name" value="DNA_brk_join_enz"/>
</dbReference>
<dbReference type="PANTHER" id="PTHR30349">
    <property type="entry name" value="PHAGE INTEGRASE-RELATED"/>
    <property type="match status" value="1"/>
</dbReference>
<dbReference type="Pfam" id="PF00589">
    <property type="entry name" value="Phage_integrase"/>
    <property type="match status" value="1"/>
</dbReference>
<evidence type="ECO:0000256" key="2">
    <source>
        <dbReference type="SAM" id="MobiDB-lite"/>
    </source>
</evidence>
<name>A0A1V3C9E5_9ACTN</name>
<feature type="region of interest" description="Disordered" evidence="2">
    <location>
        <begin position="238"/>
        <end position="277"/>
    </location>
</feature>
<evidence type="ECO:0000256" key="1">
    <source>
        <dbReference type="ARBA" id="ARBA00023172"/>
    </source>
</evidence>
<feature type="compositionally biased region" description="Basic residues" evidence="2">
    <location>
        <begin position="238"/>
        <end position="251"/>
    </location>
</feature>
<gene>
    <name evidence="4" type="ORF">NOSIN_23705</name>
</gene>
<sequence length="277" mass="30623">MTSGRRPRPVLWTQDAQREWERGGDRPAVAVWSVQHTRSFLDFVAGHRLYALFHLVVLLGLRRGEVLGLRWRDVDLDARVLHVESQVQQVGGCVVVAEPKSEASRRTVALDQVTVQVLRAHRRKQQSERSGTGRADPDLVFTCIKGGCLAPDRLSRSFRKLNTESGLPPVRLHDLRHGAATFALAAGVDLKTVQAMLGHASIVLTADTYTSVLPEVAHEAAEATAALVLRDARSARVRHRALRRRRKRRGGPMRAPPGSHQGNARRGSAGVIPGERW</sequence>
<dbReference type="Proteomes" id="UP000189004">
    <property type="component" value="Unassembled WGS sequence"/>
</dbReference>
<keyword evidence="5" id="KW-1185">Reference proteome</keyword>
<dbReference type="PANTHER" id="PTHR30349:SF91">
    <property type="entry name" value="INTA PROTEIN"/>
    <property type="match status" value="1"/>
</dbReference>
<dbReference type="EMBL" id="MCOK01000001">
    <property type="protein sequence ID" value="OOC57405.1"/>
    <property type="molecule type" value="Genomic_DNA"/>
</dbReference>
<dbReference type="InterPro" id="IPR013762">
    <property type="entry name" value="Integrase-like_cat_sf"/>
</dbReference>
<dbReference type="InterPro" id="IPR002104">
    <property type="entry name" value="Integrase_catalytic"/>
</dbReference>
<evidence type="ECO:0000313" key="5">
    <source>
        <dbReference type="Proteomes" id="UP000189004"/>
    </source>
</evidence>
<feature type="domain" description="Tyr recombinase" evidence="3">
    <location>
        <begin position="27"/>
        <end position="222"/>
    </location>
</feature>
<evidence type="ECO:0000259" key="3">
    <source>
        <dbReference type="PROSITE" id="PS51898"/>
    </source>
</evidence>
<dbReference type="InterPro" id="IPR050090">
    <property type="entry name" value="Tyrosine_recombinase_XerCD"/>
</dbReference>
<dbReference type="GO" id="GO:0015074">
    <property type="term" value="P:DNA integration"/>
    <property type="evidence" value="ECO:0007669"/>
    <property type="project" value="InterPro"/>
</dbReference>
<reference evidence="5" key="1">
    <citation type="submission" date="2016-08" db="EMBL/GenBank/DDBJ databases">
        <authorList>
            <person name="Tokovenko B."/>
            <person name="Kalinowski J."/>
        </authorList>
    </citation>
    <scope>NUCLEOTIDE SEQUENCE [LARGE SCALE GENOMIC DNA]</scope>
    <source>
        <strain evidence="5">UTMC102</strain>
    </source>
</reference>
<dbReference type="GO" id="GO:0006310">
    <property type="term" value="P:DNA recombination"/>
    <property type="evidence" value="ECO:0007669"/>
    <property type="project" value="UniProtKB-KW"/>
</dbReference>